<organism evidence="2 3">
    <name type="scientific">Cohaesibacter gelatinilyticus</name>
    <dbReference type="NCBI Taxonomy" id="372072"/>
    <lineage>
        <taxon>Bacteria</taxon>
        <taxon>Pseudomonadati</taxon>
        <taxon>Pseudomonadota</taxon>
        <taxon>Alphaproteobacteria</taxon>
        <taxon>Hyphomicrobiales</taxon>
        <taxon>Cohaesibacteraceae</taxon>
    </lineage>
</organism>
<evidence type="ECO:0000313" key="3">
    <source>
        <dbReference type="Proteomes" id="UP000219439"/>
    </source>
</evidence>
<keyword evidence="1" id="KW-0812">Transmembrane</keyword>
<dbReference type="RefSeq" id="WP_097152680.1">
    <property type="nucleotide sequence ID" value="NZ_OBEL01000001.1"/>
</dbReference>
<accession>A0A285NFL3</accession>
<reference evidence="2 3" key="1">
    <citation type="submission" date="2017-09" db="EMBL/GenBank/DDBJ databases">
        <authorList>
            <person name="Ehlers B."/>
            <person name="Leendertz F.H."/>
        </authorList>
    </citation>
    <scope>NUCLEOTIDE SEQUENCE [LARGE SCALE GENOMIC DNA]</scope>
    <source>
        <strain evidence="2 3">DSM 18289</strain>
    </source>
</reference>
<dbReference type="EMBL" id="OBEL01000001">
    <property type="protein sequence ID" value="SNZ08249.1"/>
    <property type="molecule type" value="Genomic_DNA"/>
</dbReference>
<feature type="transmembrane region" description="Helical" evidence="1">
    <location>
        <begin position="98"/>
        <end position="116"/>
    </location>
</feature>
<dbReference type="AlphaFoldDB" id="A0A285NFL3"/>
<keyword evidence="1" id="KW-1133">Transmembrane helix</keyword>
<protein>
    <submittedName>
        <fullName evidence="2">Branched-chain amino acid transport protein (AzlD)</fullName>
    </submittedName>
</protein>
<sequence>MTFDAIDSFWWPYLFIFLAGMLPTEVWRWLGVAFAGRLRDDSEWILLARAVANALVAGVIARLILFPSGALMEVPVWIRLASVGIALVIYFGFGRNLFLGVFSGAGSLMLLVWTIIGL</sequence>
<feature type="transmembrane region" description="Helical" evidence="1">
    <location>
        <begin position="76"/>
        <end position="93"/>
    </location>
</feature>
<dbReference type="Pfam" id="PF05437">
    <property type="entry name" value="AzlD"/>
    <property type="match status" value="1"/>
</dbReference>
<feature type="transmembrane region" description="Helical" evidence="1">
    <location>
        <begin position="44"/>
        <end position="64"/>
    </location>
</feature>
<dbReference type="Proteomes" id="UP000219439">
    <property type="component" value="Unassembled WGS sequence"/>
</dbReference>
<proteinExistence type="predicted"/>
<evidence type="ECO:0000313" key="2">
    <source>
        <dbReference type="EMBL" id="SNZ08249.1"/>
    </source>
</evidence>
<keyword evidence="1" id="KW-0472">Membrane</keyword>
<name>A0A285NFL3_9HYPH</name>
<gene>
    <name evidence="2" type="ORF">SAMN06265368_1528</name>
</gene>
<evidence type="ECO:0000256" key="1">
    <source>
        <dbReference type="SAM" id="Phobius"/>
    </source>
</evidence>
<feature type="transmembrane region" description="Helical" evidence="1">
    <location>
        <begin position="12"/>
        <end position="32"/>
    </location>
</feature>
<dbReference type="OrthoDB" id="7855510at2"/>
<dbReference type="InterPro" id="IPR008407">
    <property type="entry name" value="Brnchd-chn_aa_trnsp_AzlD"/>
</dbReference>
<keyword evidence="3" id="KW-1185">Reference proteome</keyword>